<dbReference type="PANTHER" id="PTHR30290:SF9">
    <property type="entry name" value="OLIGOPEPTIDE-BINDING PROTEIN APPA"/>
    <property type="match status" value="1"/>
</dbReference>
<sequence length="668" mass="74099">MASNNISNLNRRRILQGIAATGAVGLAGCLNGENGEADVDVDDALERNEVDIDAIQEGGRLEFALPRDSIDDYDWADSSAAEDSVVFDTVYDGLTTADSTGETHLWMAEEYEPAEANDVSVEDYAEYMVEMEPESVEDGVPSFDLDENNLVIMQHPDDEPEEGEPMRVLTRDEAADAVEDGTFGIRLEGRLHEGIEFHNGEEVTAENVVRSYDRFVGSVNEGQWFDSFLHATAPDGDDGYTFELYAQEADAAAYLELPPYIFPSEHFDVPAGDLDPRDDGDMVPVGTGPYEIAEFEEGSRLLLERTDNYWVEEVGLENIPWYDGPEDFPERPAIEEINIRFVDDSAGRSNALEDGDVDIAYELPSEARNNFHSSESFAVSANPAFGFKFMQFPVEDTDEGGAFAQREVRQAVSALIPRQQIVDLVEQGWGDPARAPIPEPASGMGTAMDYEDLESQDWAYNVEPDPEEAEALLEEAGLERPVEVTVETNSDDEERIDKMELVVDQLNESGLFDAELETPAALGDWTAELYEDGARHDSAERNAAAVIGLAGTPDPHGFHQVLHHPRMHNGCCNFFFPEGALPEEFIEQMESCRFGVDVAEDPDTRRQAYDEFWPEVADLSANVIVDYSLNTGTVSNDVVGFNVHPQTQAILRYALYNPADQQITYLDR</sequence>
<dbReference type="GO" id="GO:1904680">
    <property type="term" value="F:peptide transmembrane transporter activity"/>
    <property type="evidence" value="ECO:0007669"/>
    <property type="project" value="TreeGrafter"/>
</dbReference>
<name>A0A1I3PG99_9EURY</name>
<dbReference type="InterPro" id="IPR039424">
    <property type="entry name" value="SBP_5"/>
</dbReference>
<dbReference type="Gene3D" id="3.40.190.10">
    <property type="entry name" value="Periplasmic binding protein-like II"/>
    <property type="match status" value="1"/>
</dbReference>
<evidence type="ECO:0000256" key="3">
    <source>
        <dbReference type="ARBA" id="ARBA00022729"/>
    </source>
</evidence>
<dbReference type="InterPro" id="IPR000914">
    <property type="entry name" value="SBP_5_dom"/>
</dbReference>
<dbReference type="Pfam" id="PF00496">
    <property type="entry name" value="SBP_bac_5"/>
    <property type="match status" value="1"/>
</dbReference>
<evidence type="ECO:0000256" key="2">
    <source>
        <dbReference type="ARBA" id="ARBA00022448"/>
    </source>
</evidence>
<dbReference type="AlphaFoldDB" id="A0A1I3PG99"/>
<dbReference type="CDD" id="cd00995">
    <property type="entry name" value="PBP2_NikA_DppA_OppA_like"/>
    <property type="match status" value="1"/>
</dbReference>
<dbReference type="OMA" id="NYWVEEV"/>
<dbReference type="RefSeq" id="WP_005581368.1">
    <property type="nucleotide sequence ID" value="NZ_FORO01000017.1"/>
</dbReference>
<evidence type="ECO:0000256" key="1">
    <source>
        <dbReference type="ARBA" id="ARBA00005695"/>
    </source>
</evidence>
<keyword evidence="2" id="KW-0813">Transport</keyword>
<accession>A0A1I3PG99</accession>
<protein>
    <submittedName>
        <fullName evidence="5">ABC-type transport system, substrate-binding protein</fullName>
    </submittedName>
</protein>
<dbReference type="InterPro" id="IPR006311">
    <property type="entry name" value="TAT_signal"/>
</dbReference>
<reference evidence="5 6" key="1">
    <citation type="submission" date="2016-10" db="EMBL/GenBank/DDBJ databases">
        <authorList>
            <person name="de Groot N.N."/>
        </authorList>
    </citation>
    <scope>NUCLEOTIDE SEQUENCE [LARGE SCALE GENOMIC DNA]</scope>
    <source>
        <strain evidence="5 6">SP2</strain>
    </source>
</reference>
<evidence type="ECO:0000259" key="4">
    <source>
        <dbReference type="Pfam" id="PF00496"/>
    </source>
</evidence>
<keyword evidence="3" id="KW-0732">Signal</keyword>
<comment type="similarity">
    <text evidence="1">Belongs to the bacterial solute-binding protein 5 family.</text>
</comment>
<dbReference type="EMBL" id="FORO01000017">
    <property type="protein sequence ID" value="SFJ20451.1"/>
    <property type="molecule type" value="Genomic_DNA"/>
</dbReference>
<organism evidence="5 6">
    <name type="scientific">Natronobacterium gregoryi</name>
    <dbReference type="NCBI Taxonomy" id="44930"/>
    <lineage>
        <taxon>Archaea</taxon>
        <taxon>Methanobacteriati</taxon>
        <taxon>Methanobacteriota</taxon>
        <taxon>Stenosarchaea group</taxon>
        <taxon>Halobacteria</taxon>
        <taxon>Halobacteriales</taxon>
        <taxon>Natrialbaceae</taxon>
        <taxon>Natronobacterium</taxon>
    </lineage>
</organism>
<dbReference type="PANTHER" id="PTHR30290">
    <property type="entry name" value="PERIPLASMIC BINDING COMPONENT OF ABC TRANSPORTER"/>
    <property type="match status" value="1"/>
</dbReference>
<dbReference type="GeneID" id="14206665"/>
<evidence type="ECO:0000313" key="5">
    <source>
        <dbReference type="EMBL" id="SFJ20451.1"/>
    </source>
</evidence>
<evidence type="ECO:0000313" key="6">
    <source>
        <dbReference type="Proteomes" id="UP000182829"/>
    </source>
</evidence>
<dbReference type="SUPFAM" id="SSF53850">
    <property type="entry name" value="Periplasmic binding protein-like II"/>
    <property type="match status" value="1"/>
</dbReference>
<feature type="domain" description="Solute-binding protein family 5" evidence="4">
    <location>
        <begin position="190"/>
        <end position="530"/>
    </location>
</feature>
<dbReference type="Proteomes" id="UP000182829">
    <property type="component" value="Unassembled WGS sequence"/>
</dbReference>
<dbReference type="OrthoDB" id="233597at2157"/>
<dbReference type="PROSITE" id="PS51318">
    <property type="entry name" value="TAT"/>
    <property type="match status" value="1"/>
</dbReference>
<dbReference type="Gene3D" id="3.10.105.10">
    <property type="entry name" value="Dipeptide-binding Protein, Domain 3"/>
    <property type="match status" value="1"/>
</dbReference>
<proteinExistence type="inferred from homology"/>
<gene>
    <name evidence="5" type="ORF">SAMN05443661_11777</name>
</gene>
<dbReference type="GO" id="GO:0015833">
    <property type="term" value="P:peptide transport"/>
    <property type="evidence" value="ECO:0007669"/>
    <property type="project" value="TreeGrafter"/>
</dbReference>